<reference evidence="3" key="1">
    <citation type="journal article" date="2016" name="Sci. Rep.">
        <title>Genome analysis of the kiwifruit canker pathogen Pseudomonas syringae pv. actinidiae biovar 5.</title>
        <authorList>
            <person name="Fujikawa T."/>
            <person name="Sawada H."/>
        </authorList>
    </citation>
    <scope>NUCLEOTIDE SEQUENCE [LARGE SCALE GENOMIC DNA]</scope>
    <source>
        <strain evidence="3">MAFF 212061</strain>
    </source>
</reference>
<organism evidence="2 3">
    <name type="scientific">Pseudomonas avellanae</name>
    <dbReference type="NCBI Taxonomy" id="46257"/>
    <lineage>
        <taxon>Bacteria</taxon>
        <taxon>Pseudomonadati</taxon>
        <taxon>Pseudomonadota</taxon>
        <taxon>Gammaproteobacteria</taxon>
        <taxon>Pseudomonadales</taxon>
        <taxon>Pseudomonadaceae</taxon>
        <taxon>Pseudomonas</taxon>
    </lineage>
</organism>
<evidence type="ECO:0000256" key="1">
    <source>
        <dbReference type="SAM" id="SignalP"/>
    </source>
</evidence>
<evidence type="ECO:0000313" key="3">
    <source>
        <dbReference type="Proteomes" id="UP000217163"/>
    </source>
</evidence>
<protein>
    <submittedName>
        <fullName evidence="2">Uncharacterized protein</fullName>
    </submittedName>
</protein>
<proteinExistence type="predicted"/>
<keyword evidence="1" id="KW-0732">Signal</keyword>
<dbReference type="EMBL" id="NKQU01000512">
    <property type="protein sequence ID" value="OZI86618.1"/>
    <property type="molecule type" value="Genomic_DNA"/>
</dbReference>
<dbReference type="AlphaFoldDB" id="A0A261WKD0"/>
<feature type="signal peptide" evidence="1">
    <location>
        <begin position="1"/>
        <end position="20"/>
    </location>
</feature>
<feature type="chain" id="PRO_5012311605" evidence="1">
    <location>
        <begin position="21"/>
        <end position="89"/>
    </location>
</feature>
<accession>A0A261WKD0</accession>
<dbReference type="Proteomes" id="UP000217163">
    <property type="component" value="Unassembled WGS sequence"/>
</dbReference>
<sequence>MARVVFVLALILSLLLPAYGQGGGPLPAEPCPMQVVQKRAQTPCADMEKKVKDSQTAPCKWGQDCKTSSLISLFILQIQAAPASSRLRS</sequence>
<name>A0A261WKD0_9PSED</name>
<gene>
    <name evidence="2" type="ORF">CFN58_10575</name>
</gene>
<evidence type="ECO:0000313" key="2">
    <source>
        <dbReference type="EMBL" id="OZI86618.1"/>
    </source>
</evidence>
<comment type="caution">
    <text evidence="2">The sequence shown here is derived from an EMBL/GenBank/DDBJ whole genome shotgun (WGS) entry which is preliminary data.</text>
</comment>